<keyword evidence="1" id="KW-0472">Membrane</keyword>
<dbReference type="InterPro" id="IPR037185">
    <property type="entry name" value="EmrE-like"/>
</dbReference>
<sequence>MSLPPSGPAGPRRGHSPQARGFCWVMLAFFLFSVCDMITKQVSTGYHPAQVAWARQAGLFVGTVALLSMGGWSVLRSRRPGLQFLRGATAVVSTVSFAAALRYLPLADATAVTFVAPLLITALAAVLLKERVSPMRWAAVGVGLAGTLIMLRPGAGVAHPAMLLVLLCAATYALRHILSRILTGTDPLRTTIAWSSLVTTLSLSAALSLVGTIPDSLHDVLMFLGIAVTAACAELALIRGFALAQAATLAPAQYTLMVWSVLWGVLIFDQFPDFWTLGGAAIIIASGAYSVWQEARER</sequence>
<feature type="transmembrane region" description="Helical" evidence="1">
    <location>
        <begin position="135"/>
        <end position="151"/>
    </location>
</feature>
<dbReference type="Proteomes" id="UP000481417">
    <property type="component" value="Unassembled WGS sequence"/>
</dbReference>
<feature type="transmembrane region" description="Helical" evidence="1">
    <location>
        <begin position="109"/>
        <end position="128"/>
    </location>
</feature>
<feature type="transmembrane region" description="Helical" evidence="1">
    <location>
        <begin position="84"/>
        <end position="103"/>
    </location>
</feature>
<dbReference type="GO" id="GO:0016020">
    <property type="term" value="C:membrane"/>
    <property type="evidence" value="ECO:0007669"/>
    <property type="project" value="InterPro"/>
</dbReference>
<feature type="transmembrane region" description="Helical" evidence="1">
    <location>
        <begin position="249"/>
        <end position="268"/>
    </location>
</feature>
<feature type="transmembrane region" description="Helical" evidence="1">
    <location>
        <begin position="157"/>
        <end position="178"/>
    </location>
</feature>
<feature type="domain" description="EamA" evidence="2">
    <location>
        <begin position="20"/>
        <end position="151"/>
    </location>
</feature>
<evidence type="ECO:0000313" key="4">
    <source>
        <dbReference type="Proteomes" id="UP000481417"/>
    </source>
</evidence>
<protein>
    <submittedName>
        <fullName evidence="3">EamA family transporter</fullName>
    </submittedName>
</protein>
<feature type="transmembrane region" description="Helical" evidence="1">
    <location>
        <begin position="21"/>
        <end position="39"/>
    </location>
</feature>
<name>A0A6L6HUK3_9RHOB</name>
<dbReference type="RefSeq" id="WP_154765805.1">
    <property type="nucleotide sequence ID" value="NZ_WMBT01000014.1"/>
</dbReference>
<dbReference type="EMBL" id="WMBT01000014">
    <property type="protein sequence ID" value="MTE01725.1"/>
    <property type="molecule type" value="Genomic_DNA"/>
</dbReference>
<feature type="transmembrane region" description="Helical" evidence="1">
    <location>
        <begin position="51"/>
        <end position="72"/>
    </location>
</feature>
<keyword evidence="1" id="KW-1133">Transmembrane helix</keyword>
<keyword evidence="4" id="KW-1185">Reference proteome</keyword>
<evidence type="ECO:0000259" key="2">
    <source>
        <dbReference type="Pfam" id="PF00892"/>
    </source>
</evidence>
<dbReference type="Pfam" id="PF00892">
    <property type="entry name" value="EamA"/>
    <property type="match status" value="2"/>
</dbReference>
<evidence type="ECO:0000256" key="1">
    <source>
        <dbReference type="SAM" id="Phobius"/>
    </source>
</evidence>
<reference evidence="3 4" key="1">
    <citation type="submission" date="2019-11" db="EMBL/GenBank/DDBJ databases">
        <authorList>
            <person name="Lang L."/>
        </authorList>
    </citation>
    <scope>NUCLEOTIDE SEQUENCE [LARGE SCALE GENOMIC DNA]</scope>
    <source>
        <strain evidence="3 4">YIM 132242</strain>
    </source>
</reference>
<organism evidence="3 4">
    <name type="scientific">Paracoccus lichenicola</name>
    <dbReference type="NCBI Taxonomy" id="2665644"/>
    <lineage>
        <taxon>Bacteria</taxon>
        <taxon>Pseudomonadati</taxon>
        <taxon>Pseudomonadota</taxon>
        <taxon>Alphaproteobacteria</taxon>
        <taxon>Rhodobacterales</taxon>
        <taxon>Paracoccaceae</taxon>
        <taxon>Paracoccus</taxon>
    </lineage>
</organism>
<dbReference type="SUPFAM" id="SSF103481">
    <property type="entry name" value="Multidrug resistance efflux transporter EmrE"/>
    <property type="match status" value="2"/>
</dbReference>
<dbReference type="PANTHER" id="PTHR22911">
    <property type="entry name" value="ACYL-MALONYL CONDENSING ENZYME-RELATED"/>
    <property type="match status" value="1"/>
</dbReference>
<accession>A0A6L6HUK3</accession>
<keyword evidence="1" id="KW-0812">Transmembrane</keyword>
<dbReference type="PANTHER" id="PTHR22911:SF103">
    <property type="entry name" value="BLR2811 PROTEIN"/>
    <property type="match status" value="1"/>
</dbReference>
<evidence type="ECO:0000313" key="3">
    <source>
        <dbReference type="EMBL" id="MTE01725.1"/>
    </source>
</evidence>
<feature type="transmembrane region" description="Helical" evidence="1">
    <location>
        <begin position="274"/>
        <end position="292"/>
    </location>
</feature>
<dbReference type="AlphaFoldDB" id="A0A6L6HUK3"/>
<proteinExistence type="predicted"/>
<gene>
    <name evidence="3" type="ORF">GIY56_15655</name>
</gene>
<feature type="domain" description="EamA" evidence="2">
    <location>
        <begin position="161"/>
        <end position="286"/>
    </location>
</feature>
<feature type="transmembrane region" description="Helical" evidence="1">
    <location>
        <begin position="220"/>
        <end position="237"/>
    </location>
</feature>
<feature type="transmembrane region" description="Helical" evidence="1">
    <location>
        <begin position="190"/>
        <end position="214"/>
    </location>
</feature>
<comment type="caution">
    <text evidence="3">The sequence shown here is derived from an EMBL/GenBank/DDBJ whole genome shotgun (WGS) entry which is preliminary data.</text>
</comment>
<dbReference type="Gene3D" id="1.10.3730.20">
    <property type="match status" value="1"/>
</dbReference>
<dbReference type="InterPro" id="IPR000620">
    <property type="entry name" value="EamA_dom"/>
</dbReference>